<protein>
    <submittedName>
        <fullName evidence="2">377_t:CDS:1</fullName>
    </submittedName>
</protein>
<feature type="coiled-coil region" evidence="1">
    <location>
        <begin position="667"/>
        <end position="694"/>
    </location>
</feature>
<keyword evidence="3" id="KW-1185">Reference proteome</keyword>
<comment type="caution">
    <text evidence="2">The sequence shown here is derived from an EMBL/GenBank/DDBJ whole genome shotgun (WGS) entry which is preliminary data.</text>
</comment>
<evidence type="ECO:0000313" key="2">
    <source>
        <dbReference type="EMBL" id="CAG8570474.1"/>
    </source>
</evidence>
<accession>A0A9N9BND1</accession>
<evidence type="ECO:0000313" key="3">
    <source>
        <dbReference type="Proteomes" id="UP000789759"/>
    </source>
</evidence>
<keyword evidence="1" id="KW-0175">Coiled coil</keyword>
<reference evidence="2" key="1">
    <citation type="submission" date="2021-06" db="EMBL/GenBank/DDBJ databases">
        <authorList>
            <person name="Kallberg Y."/>
            <person name="Tangrot J."/>
            <person name="Rosling A."/>
        </authorList>
    </citation>
    <scope>NUCLEOTIDE SEQUENCE</scope>
    <source>
        <strain evidence="2">FL966</strain>
    </source>
</reference>
<dbReference type="OrthoDB" id="10060229at2759"/>
<gene>
    <name evidence="2" type="ORF">CPELLU_LOCUS5629</name>
</gene>
<organism evidence="2 3">
    <name type="scientific">Cetraspora pellucida</name>
    <dbReference type="NCBI Taxonomy" id="1433469"/>
    <lineage>
        <taxon>Eukaryota</taxon>
        <taxon>Fungi</taxon>
        <taxon>Fungi incertae sedis</taxon>
        <taxon>Mucoromycota</taxon>
        <taxon>Glomeromycotina</taxon>
        <taxon>Glomeromycetes</taxon>
        <taxon>Diversisporales</taxon>
        <taxon>Gigasporaceae</taxon>
        <taxon>Cetraspora</taxon>
    </lineage>
</organism>
<proteinExistence type="predicted"/>
<dbReference type="EMBL" id="CAJVQA010003263">
    <property type="protein sequence ID" value="CAG8570474.1"/>
    <property type="molecule type" value="Genomic_DNA"/>
</dbReference>
<dbReference type="AlphaFoldDB" id="A0A9N9BND1"/>
<evidence type="ECO:0000256" key="1">
    <source>
        <dbReference type="SAM" id="Coils"/>
    </source>
</evidence>
<sequence length="1111" mass="128703">MSLKSQLRVGQTINLLNGIYPSFNDPFKLSSGSDKETFQLPQDVLKPKNYLYDFTICLTDNWNILYSHIVDIYLSERIDVSPVTDGNARYFIYIDEKETIDSITPFTFYRQNKLDAIKLNLANLAGINNEDASLNSNAGYLLVKMSRINHVWTQNNLDDFLRKSTSDITSPTTKELIDFFSKSGTHCISEITFGNCVYQVFVYEKDKYNFVKSRIQKHKFVDIASFFDIHGYVRIGNNNVGYIKYAGELKLASQDPLPDNFKETIKDKLINDQGQPSIFKIKQLELLESIFINTTAIGLKLTSLIEYPDPNPLRSEWSNTLGSAILQKFDLPNKFLKFNDNRWSNIYKDFISPFTSIIITPTLTISQVYINLDTFHKDHDLIYMKPTRLILLADIIHISTEVELPGDEIVIAARMISVTSPKSKIIISSNIYENCKFFFGQVSPAIVIQQKNSIERMTISEKATVLIVNQPDLNNTNTNNEIPSLIDIKYVLNDEYLKNTFFSQINSRIINGIEFLLMAIESISHIRLNDDNELKIAAKEFIIWIFKITSTLQSKWNEDSIKNLNQRASILYYDRFPSPNTPLLVPFLRYHKYNDTINSYLDSIKFYQIEAEKTINKYNEKIQKIHEAETQTINLNYIKEICMFLKNQAIIESEKEEGASIIYSKNYLKIDQDLTEITNQINNLRNKLDDGKKDMKFSFDKLIDGLDEWNVEKEQEKITNIISYIKGIGKVIVAMFTSNTEGIGSGITDIKEISDKVDKIVKVIQEVNKLVKFLNETQANPTLPTLDNIPTPIMALNWEEWTIHVKSVLNLIPEDEKMLTKLKDDYYSSVKIMKIRGIAFVNMLYKKYELENNKKLINLRKESAKKQSVEWKNIGEIFTRNDKKEIEKFVKSSLDFGNLIETFKARVNLLTGQLVKILMDQDKAAQYEYFTNPILLESYQIDSILGFVRSQHTSMTEKLINFPTSPVDLKQPYIYSIVTSSKVLSDESSSGFYFDISTNDPDKKIYFEIYTNASPFYDIGYNTNSREYTKISYFLDHQGLLFSGFYDIEKKKYDAEFINRNFRNTFIQITPFTGWQIRIPRDRSTYNQNLKFLSTTIRINVIFKLNVIITI</sequence>
<dbReference type="Proteomes" id="UP000789759">
    <property type="component" value="Unassembled WGS sequence"/>
</dbReference>
<name>A0A9N9BND1_9GLOM</name>